<dbReference type="InterPro" id="IPR029021">
    <property type="entry name" value="Prot-tyrosine_phosphatase-like"/>
</dbReference>
<proteinExistence type="predicted"/>
<organism evidence="2">
    <name type="scientific">Caenorhabditis brenneri</name>
    <name type="common">Nematode worm</name>
    <dbReference type="NCBI Taxonomy" id="135651"/>
    <lineage>
        <taxon>Eukaryota</taxon>
        <taxon>Metazoa</taxon>
        <taxon>Ecdysozoa</taxon>
        <taxon>Nematoda</taxon>
        <taxon>Chromadorea</taxon>
        <taxon>Rhabditida</taxon>
        <taxon>Rhabditina</taxon>
        <taxon>Rhabditomorpha</taxon>
        <taxon>Rhabditoidea</taxon>
        <taxon>Rhabditidae</taxon>
        <taxon>Peloderinae</taxon>
        <taxon>Caenorhabditis</taxon>
    </lineage>
</organism>
<dbReference type="InParanoid" id="G0MFI9"/>
<gene>
    <name evidence="1" type="ORF">CAEBREN_23645</name>
</gene>
<dbReference type="AlphaFoldDB" id="G0MFI9"/>
<dbReference type="STRING" id="135651.G0MFI9"/>
<dbReference type="SUPFAM" id="SSF52799">
    <property type="entry name" value="(Phosphotyrosine protein) phosphatases II"/>
    <property type="match status" value="1"/>
</dbReference>
<reference evidence="2" key="1">
    <citation type="submission" date="2011-07" db="EMBL/GenBank/DDBJ databases">
        <authorList>
            <consortium name="Caenorhabditis brenneri Sequencing and Analysis Consortium"/>
            <person name="Wilson R.K."/>
        </authorList>
    </citation>
    <scope>NUCLEOTIDE SEQUENCE [LARGE SCALE GENOMIC DNA]</scope>
    <source>
        <strain evidence="2">PB2801</strain>
    </source>
</reference>
<evidence type="ECO:0000313" key="1">
    <source>
        <dbReference type="EMBL" id="EGT54229.1"/>
    </source>
</evidence>
<dbReference type="EMBL" id="GL379792">
    <property type="protein sequence ID" value="EGT54229.1"/>
    <property type="molecule type" value="Genomic_DNA"/>
</dbReference>
<protein>
    <submittedName>
        <fullName evidence="1">Uncharacterized protein</fullName>
    </submittedName>
</protein>
<dbReference type="Gene3D" id="3.90.190.10">
    <property type="entry name" value="Protein tyrosine phosphatase superfamily"/>
    <property type="match status" value="1"/>
</dbReference>
<dbReference type="HOGENOM" id="CLU_1587962_0_0_1"/>
<dbReference type="Proteomes" id="UP000008068">
    <property type="component" value="Unassembled WGS sequence"/>
</dbReference>
<keyword evidence="2" id="KW-1185">Reference proteome</keyword>
<evidence type="ECO:0000313" key="2">
    <source>
        <dbReference type="Proteomes" id="UP000008068"/>
    </source>
</evidence>
<name>G0MFI9_CAEBE</name>
<dbReference type="OrthoDB" id="9450131at2759"/>
<accession>G0MFI9</accession>
<dbReference type="eggNOG" id="KOG0789">
    <property type="taxonomic scope" value="Eukaryota"/>
</dbReference>
<sequence length="168" mass="19670">MEKLQKAFSSLLHRQLHSPTSHAPIIQCDLGQMRSASFILVDIVMRMIELKVKGCYSPEAIFVKMRDQNNHLKIPPDTMKDIYYCLLTHLRELEPTLERFDGAIQKHAMSVPEHDRSKKRIKKYIIPKQWIVDKKERDRFIKKIMKTAKRDSTLSLTSTEIQLPPNTN</sequence>